<sequence>MKIHFSFKNNIRIFAYIVLLFLGTMTYSQSNEHSIAISKAADNIEQKVIDWRHDIHEHPELGNREFRTADLIAKQLKFLGIEVQTKAGVTGVVGILKGDQLGHVVALPTDIDALPVEEKNDLPFAFKAKTNYNGKVNFVMHACGHKFKTVETLPLTEHMYPNMVMQKRIYLDGLNLSRMWIVVDFDK</sequence>
<dbReference type="GO" id="GO:0016787">
    <property type="term" value="F:hydrolase activity"/>
    <property type="evidence" value="ECO:0007669"/>
    <property type="project" value="InterPro"/>
</dbReference>
<dbReference type="PANTHER" id="PTHR11014">
    <property type="entry name" value="PEPTIDASE M20 FAMILY MEMBER"/>
    <property type="match status" value="1"/>
</dbReference>
<dbReference type="PANTHER" id="PTHR11014:SF63">
    <property type="entry name" value="METALLOPEPTIDASE, PUTATIVE (AFU_ORTHOLOGUE AFUA_6G09600)-RELATED"/>
    <property type="match status" value="1"/>
</dbReference>
<keyword evidence="2" id="KW-1185">Reference proteome</keyword>
<dbReference type="AlphaFoldDB" id="A0A1A7QSA4"/>
<dbReference type="Gene3D" id="3.40.630.10">
    <property type="entry name" value="Zn peptidases"/>
    <property type="match status" value="1"/>
</dbReference>
<name>A0A1A7QSA4_9FLAO</name>
<dbReference type="OrthoDB" id="9776731at2"/>
<evidence type="ECO:0008006" key="3">
    <source>
        <dbReference type="Google" id="ProtNLM"/>
    </source>
</evidence>
<proteinExistence type="predicted"/>
<dbReference type="STRING" id="49280.A9996_17355"/>
<dbReference type="RefSeq" id="WP_066438166.1">
    <property type="nucleotide sequence ID" value="NZ_LZRN01000055.1"/>
</dbReference>
<dbReference type="EMBL" id="QLLQ01000020">
    <property type="protein sequence ID" value="RAJ19694.1"/>
    <property type="molecule type" value="Genomic_DNA"/>
</dbReference>
<protein>
    <recommendedName>
        <fullName evidence="3">Amidohydrolase</fullName>
    </recommendedName>
</protein>
<evidence type="ECO:0000313" key="2">
    <source>
        <dbReference type="Proteomes" id="UP000248987"/>
    </source>
</evidence>
<gene>
    <name evidence="1" type="ORF">LX77_03437</name>
</gene>
<organism evidence="1 2">
    <name type="scientific">Gelidibacter algens</name>
    <dbReference type="NCBI Taxonomy" id="49280"/>
    <lineage>
        <taxon>Bacteria</taxon>
        <taxon>Pseudomonadati</taxon>
        <taxon>Bacteroidota</taxon>
        <taxon>Flavobacteriia</taxon>
        <taxon>Flavobacteriales</taxon>
        <taxon>Flavobacteriaceae</taxon>
        <taxon>Gelidibacter</taxon>
    </lineage>
</organism>
<dbReference type="InterPro" id="IPR017439">
    <property type="entry name" value="Amidohydrolase"/>
</dbReference>
<comment type="caution">
    <text evidence="1">The sequence shown here is derived from an EMBL/GenBank/DDBJ whole genome shotgun (WGS) entry which is preliminary data.</text>
</comment>
<dbReference type="SUPFAM" id="SSF53187">
    <property type="entry name" value="Zn-dependent exopeptidases"/>
    <property type="match status" value="1"/>
</dbReference>
<dbReference type="Proteomes" id="UP000248987">
    <property type="component" value="Unassembled WGS sequence"/>
</dbReference>
<accession>A0A1A7QSA4</accession>
<evidence type="ECO:0000313" key="1">
    <source>
        <dbReference type="EMBL" id="RAJ19694.1"/>
    </source>
</evidence>
<reference evidence="1 2" key="1">
    <citation type="submission" date="2018-06" db="EMBL/GenBank/DDBJ databases">
        <title>Genomic Encyclopedia of Archaeal and Bacterial Type Strains, Phase II (KMG-II): from individual species to whole genera.</title>
        <authorList>
            <person name="Goeker M."/>
        </authorList>
    </citation>
    <scope>NUCLEOTIDE SEQUENCE [LARGE SCALE GENOMIC DNA]</scope>
    <source>
        <strain evidence="1 2">DSM 12408</strain>
    </source>
</reference>